<comment type="catalytic activity">
    <reaction evidence="6 7">
        <text>Couples ATP hydrolysis with the unwinding of duplex DNA by translocating in the 3'-5' direction.</text>
        <dbReference type="EC" id="5.6.2.4"/>
    </reaction>
</comment>
<feature type="domain" description="Helicase ATP-binding" evidence="9">
    <location>
        <begin position="25"/>
        <end position="200"/>
    </location>
</feature>
<comment type="subcellular location">
    <subcellularLocation>
        <location evidence="7">Nucleus</location>
    </subcellularLocation>
</comment>
<dbReference type="PANTHER" id="PTHR13710">
    <property type="entry name" value="DNA HELICASE RECQ FAMILY MEMBER"/>
    <property type="match status" value="1"/>
</dbReference>
<feature type="region of interest" description="Disordered" evidence="8">
    <location>
        <begin position="428"/>
        <end position="516"/>
    </location>
</feature>
<comment type="caution">
    <text evidence="11">The sequence shown here is derived from an EMBL/GenBank/DDBJ whole genome shotgun (WGS) entry which is preliminary data.</text>
</comment>
<keyword evidence="3 7" id="KW-0378">Hydrolase</keyword>
<evidence type="ECO:0000256" key="5">
    <source>
        <dbReference type="ARBA" id="ARBA00022840"/>
    </source>
</evidence>
<organism evidence="11 12">
    <name type="scientific">Coccomyxa viridis</name>
    <dbReference type="NCBI Taxonomy" id="1274662"/>
    <lineage>
        <taxon>Eukaryota</taxon>
        <taxon>Viridiplantae</taxon>
        <taxon>Chlorophyta</taxon>
        <taxon>core chlorophytes</taxon>
        <taxon>Trebouxiophyceae</taxon>
        <taxon>Trebouxiophyceae incertae sedis</taxon>
        <taxon>Coccomyxaceae</taxon>
        <taxon>Coccomyxa</taxon>
    </lineage>
</organism>
<dbReference type="InterPro" id="IPR027417">
    <property type="entry name" value="P-loop_NTPase"/>
</dbReference>
<name>A0ABP1G6Z1_9CHLO</name>
<evidence type="ECO:0000259" key="9">
    <source>
        <dbReference type="PROSITE" id="PS51192"/>
    </source>
</evidence>
<dbReference type="SMART" id="SM00490">
    <property type="entry name" value="HELICc"/>
    <property type="match status" value="1"/>
</dbReference>
<keyword evidence="2 7" id="KW-0547">Nucleotide-binding</keyword>
<sequence length="596" mass="63700">MDALTAALHRYWGVSAFRPLQREAVVAFLEGRDVLVILPTGAGKSVTYQLPPVCQEGPAVTVVVSPLISLAKDQVNAACERGLECEVYNSTVAEGRKAAIVSDLCSGAPSMQLLYTTPESLALPLLRDALKEARSSCTLRFAIDEAHCVSQWGHDFRPAYLALQSLREDFPGAPFLACTATATQRVKDSIIQSLGLKSPVILESSFNRPNISYEMRHKGLMGKGSRAAALKDLVKLIQAQQGSTGIVYAHQRKTCDWLAAKLGNAGVDAAAYHAGRDASERSRAQAQWMDGAFDCIVATVAFGMGVDKADVRWVVHWDAPNSLEGYSQESGRAGRDGLPCKAIMYTSRKHLNQMRNMEVGDRRGSAEAVGDLALTACCRRKALLAYFGEKRGRCEPPEELCDFCRDPKALAAMVAKLDTKAELAAANGLQVDDERADSGESEDESPPLADKENPKGLSSPTQDRGPAQKRAKKPPGAVWEPACKLPGSAAPQSSQSGKQGAKRSVQLGRRGVSSKEYLADVTPAAASLLPCQDRADSGPTKLPANSSGTGEGKQAGMSCMLRNAGQSSAGPRYITGLRRKGFVPPLKALKRDLGSS</sequence>
<evidence type="ECO:0000256" key="6">
    <source>
        <dbReference type="ARBA" id="ARBA00034617"/>
    </source>
</evidence>
<evidence type="ECO:0000256" key="3">
    <source>
        <dbReference type="ARBA" id="ARBA00022801"/>
    </source>
</evidence>
<proteinExistence type="inferred from homology"/>
<evidence type="ECO:0000256" key="8">
    <source>
        <dbReference type="SAM" id="MobiDB-lite"/>
    </source>
</evidence>
<dbReference type="InterPro" id="IPR032284">
    <property type="entry name" value="RecQ_Zn-bd"/>
</dbReference>
<dbReference type="Pfam" id="PF16124">
    <property type="entry name" value="RecQ_Zn_bind"/>
    <property type="match status" value="1"/>
</dbReference>
<dbReference type="EMBL" id="CAXHTA020000017">
    <property type="protein sequence ID" value="CAL5227140.1"/>
    <property type="molecule type" value="Genomic_DNA"/>
</dbReference>
<dbReference type="Proteomes" id="UP001497392">
    <property type="component" value="Unassembled WGS sequence"/>
</dbReference>
<dbReference type="NCBIfam" id="TIGR00614">
    <property type="entry name" value="recQ_fam"/>
    <property type="match status" value="1"/>
</dbReference>
<dbReference type="Gene3D" id="3.40.50.300">
    <property type="entry name" value="P-loop containing nucleotide triphosphate hydrolases"/>
    <property type="match status" value="2"/>
</dbReference>
<keyword evidence="7" id="KW-0539">Nucleus</keyword>
<keyword evidence="4 7" id="KW-0347">Helicase</keyword>
<dbReference type="Pfam" id="PF00271">
    <property type="entry name" value="Helicase_C"/>
    <property type="match status" value="1"/>
</dbReference>
<evidence type="ECO:0000256" key="4">
    <source>
        <dbReference type="ARBA" id="ARBA00022806"/>
    </source>
</evidence>
<feature type="region of interest" description="Disordered" evidence="8">
    <location>
        <begin position="530"/>
        <end position="555"/>
    </location>
</feature>
<dbReference type="InterPro" id="IPR004589">
    <property type="entry name" value="DNA_helicase_ATP-dep_RecQ"/>
</dbReference>
<evidence type="ECO:0000256" key="2">
    <source>
        <dbReference type="ARBA" id="ARBA00022741"/>
    </source>
</evidence>
<dbReference type="PROSITE" id="PS51194">
    <property type="entry name" value="HELICASE_CTER"/>
    <property type="match status" value="1"/>
</dbReference>
<dbReference type="CDD" id="cd17920">
    <property type="entry name" value="DEXHc_RecQ"/>
    <property type="match status" value="1"/>
</dbReference>
<dbReference type="SUPFAM" id="SSF52540">
    <property type="entry name" value="P-loop containing nucleoside triphosphate hydrolases"/>
    <property type="match status" value="1"/>
</dbReference>
<gene>
    <name evidence="11" type="primary">g10051</name>
    <name evidence="11" type="ORF">VP750_LOCUS9046</name>
</gene>
<feature type="domain" description="Helicase C-terminal" evidence="10">
    <location>
        <begin position="229"/>
        <end position="375"/>
    </location>
</feature>
<dbReference type="PROSITE" id="PS51192">
    <property type="entry name" value="HELICASE_ATP_BIND_1"/>
    <property type="match status" value="1"/>
</dbReference>
<comment type="similarity">
    <text evidence="1 7">Belongs to the helicase family. RecQ subfamily.</text>
</comment>
<evidence type="ECO:0000256" key="7">
    <source>
        <dbReference type="RuleBase" id="RU364117"/>
    </source>
</evidence>
<dbReference type="Pfam" id="PF00270">
    <property type="entry name" value="DEAD"/>
    <property type="match status" value="1"/>
</dbReference>
<evidence type="ECO:0000256" key="1">
    <source>
        <dbReference type="ARBA" id="ARBA00005446"/>
    </source>
</evidence>
<evidence type="ECO:0000313" key="12">
    <source>
        <dbReference type="Proteomes" id="UP001497392"/>
    </source>
</evidence>
<reference evidence="11 12" key="1">
    <citation type="submission" date="2024-06" db="EMBL/GenBank/DDBJ databases">
        <authorList>
            <person name="Kraege A."/>
            <person name="Thomma B."/>
        </authorList>
    </citation>
    <scope>NUCLEOTIDE SEQUENCE [LARGE SCALE GENOMIC DNA]</scope>
</reference>
<keyword evidence="12" id="KW-1185">Reference proteome</keyword>
<comment type="catalytic activity">
    <reaction evidence="7">
        <text>ATP + H2O = ADP + phosphate + H(+)</text>
        <dbReference type="Rhea" id="RHEA:13065"/>
        <dbReference type="ChEBI" id="CHEBI:15377"/>
        <dbReference type="ChEBI" id="CHEBI:15378"/>
        <dbReference type="ChEBI" id="CHEBI:30616"/>
        <dbReference type="ChEBI" id="CHEBI:43474"/>
        <dbReference type="ChEBI" id="CHEBI:456216"/>
    </reaction>
</comment>
<evidence type="ECO:0000259" key="10">
    <source>
        <dbReference type="PROSITE" id="PS51194"/>
    </source>
</evidence>
<dbReference type="PANTHER" id="PTHR13710:SF155">
    <property type="entry name" value="ATP-DEPENDENT DNA HELICASE Q-LIKE 3"/>
    <property type="match status" value="1"/>
</dbReference>
<accession>A0ABP1G6Z1</accession>
<dbReference type="SMART" id="SM00487">
    <property type="entry name" value="DEXDc"/>
    <property type="match status" value="1"/>
</dbReference>
<keyword evidence="5 7" id="KW-0067">ATP-binding</keyword>
<protein>
    <recommendedName>
        <fullName evidence="7">ATP-dependent DNA helicase</fullName>
        <ecNumber evidence="7">5.6.2.4</ecNumber>
    </recommendedName>
</protein>
<dbReference type="EC" id="5.6.2.4" evidence="7"/>
<evidence type="ECO:0000313" key="11">
    <source>
        <dbReference type="EMBL" id="CAL5227140.1"/>
    </source>
</evidence>
<dbReference type="InterPro" id="IPR014001">
    <property type="entry name" value="Helicase_ATP-bd"/>
</dbReference>
<dbReference type="InterPro" id="IPR001650">
    <property type="entry name" value="Helicase_C-like"/>
</dbReference>
<dbReference type="InterPro" id="IPR011545">
    <property type="entry name" value="DEAD/DEAH_box_helicase_dom"/>
</dbReference>